<keyword evidence="3" id="KW-1185">Reference proteome</keyword>
<evidence type="ECO:0000259" key="1">
    <source>
        <dbReference type="PROSITE" id="PS50075"/>
    </source>
</evidence>
<dbReference type="SUPFAM" id="SSF47336">
    <property type="entry name" value="ACP-like"/>
    <property type="match status" value="1"/>
</dbReference>
<dbReference type="PROSITE" id="PS50075">
    <property type="entry name" value="CARRIER"/>
    <property type="match status" value="1"/>
</dbReference>
<dbReference type="InterPro" id="IPR036736">
    <property type="entry name" value="ACP-like_sf"/>
</dbReference>
<dbReference type="EMBL" id="CP014168">
    <property type="protein sequence ID" value="AOH85389.1"/>
    <property type="molecule type" value="Genomic_DNA"/>
</dbReference>
<feature type="domain" description="Carrier" evidence="1">
    <location>
        <begin position="7"/>
        <end position="88"/>
    </location>
</feature>
<sequence length="90" mass="9690">MLPDDNSTIETTVRAVLRDVLGLSEARAAALRDDTLLFGAMPELDSMAVAGVLTELEERLGILIEDDEVDGEMLETFGALVRFAAAKAPR</sequence>
<gene>
    <name evidence="2" type="ORF">AWL63_17005</name>
</gene>
<reference evidence="2 3" key="1">
    <citation type="submission" date="2016-01" db="EMBL/GenBank/DDBJ databases">
        <title>Complete genome and mega plasmid sequence of Sphingomonas panacis DCY99 elicits systemic resistance in rice to Xanthomonas oryzae.</title>
        <authorList>
            <person name="Kim Y.J."/>
            <person name="Yang D.C."/>
            <person name="Sing P."/>
        </authorList>
    </citation>
    <scope>NUCLEOTIDE SEQUENCE [LARGE SCALE GENOMIC DNA]</scope>
    <source>
        <strain evidence="2 3">DCY99</strain>
    </source>
</reference>
<dbReference type="STRING" id="1560345.AWL63_17005"/>
<dbReference type="InterPro" id="IPR009081">
    <property type="entry name" value="PP-bd_ACP"/>
</dbReference>
<dbReference type="AlphaFoldDB" id="A0A1B3ZD87"/>
<evidence type="ECO:0000313" key="3">
    <source>
        <dbReference type="Proteomes" id="UP000094256"/>
    </source>
</evidence>
<dbReference type="RefSeq" id="WP_069205922.1">
    <property type="nucleotide sequence ID" value="NZ_CP014168.1"/>
</dbReference>
<dbReference type="Gene3D" id="1.10.1200.10">
    <property type="entry name" value="ACP-like"/>
    <property type="match status" value="1"/>
</dbReference>
<evidence type="ECO:0000313" key="2">
    <source>
        <dbReference type="EMBL" id="AOH85389.1"/>
    </source>
</evidence>
<protein>
    <submittedName>
        <fullName evidence="2">Acyl carrier protein</fullName>
    </submittedName>
</protein>
<proteinExistence type="predicted"/>
<dbReference type="Proteomes" id="UP000094256">
    <property type="component" value="Chromosome"/>
</dbReference>
<name>A0A1B3ZD87_9SPHN</name>
<dbReference type="OrthoDB" id="2626117at2"/>
<organism evidence="2 3">
    <name type="scientific">Sphingomonas panacis</name>
    <dbReference type="NCBI Taxonomy" id="1560345"/>
    <lineage>
        <taxon>Bacteria</taxon>
        <taxon>Pseudomonadati</taxon>
        <taxon>Pseudomonadota</taxon>
        <taxon>Alphaproteobacteria</taxon>
        <taxon>Sphingomonadales</taxon>
        <taxon>Sphingomonadaceae</taxon>
        <taxon>Sphingomonas</taxon>
    </lineage>
</organism>
<dbReference type="KEGG" id="span:AWL63_17005"/>
<accession>A0A1B3ZD87</accession>